<dbReference type="PRINTS" id="PR01100">
    <property type="entry name" value="SHIKIMTKNASE"/>
</dbReference>
<keyword evidence="9" id="KW-1185">Reference proteome</keyword>
<keyword evidence="4 7" id="KW-0418">Kinase</keyword>
<feature type="binding site" evidence="7">
    <location>
        <begin position="11"/>
        <end position="16"/>
    </location>
    <ligand>
        <name>ATP</name>
        <dbReference type="ChEBI" id="CHEBI:30616"/>
    </ligand>
</feature>
<dbReference type="GO" id="GO:0009073">
    <property type="term" value="P:aromatic amino acid family biosynthetic process"/>
    <property type="evidence" value="ECO:0007669"/>
    <property type="project" value="UniProtKB-KW"/>
</dbReference>
<dbReference type="STRING" id="1477437.SAMN05444682_104344"/>
<evidence type="ECO:0000256" key="2">
    <source>
        <dbReference type="ARBA" id="ARBA00022679"/>
    </source>
</evidence>
<dbReference type="UniPathway" id="UPA00053">
    <property type="reaction ID" value="UER00088"/>
</dbReference>
<keyword evidence="2 7" id="KW-0808">Transferase</keyword>
<dbReference type="GO" id="GO:0009423">
    <property type="term" value="P:chorismate biosynthetic process"/>
    <property type="evidence" value="ECO:0007669"/>
    <property type="project" value="UniProtKB-UniRule"/>
</dbReference>
<feature type="binding site" evidence="7">
    <location>
        <position position="79"/>
    </location>
    <ligand>
        <name>substrate</name>
    </ligand>
</feature>
<dbReference type="Gene3D" id="3.40.50.300">
    <property type="entry name" value="P-loop containing nucleotide triphosphate hydrolases"/>
    <property type="match status" value="1"/>
</dbReference>
<dbReference type="PANTHER" id="PTHR21087:SF16">
    <property type="entry name" value="SHIKIMATE KINASE 1, CHLOROPLASTIC"/>
    <property type="match status" value="1"/>
</dbReference>
<gene>
    <name evidence="7" type="primary">aroK</name>
    <name evidence="8" type="ORF">SAMN05444682_104344</name>
</gene>
<dbReference type="Proteomes" id="UP000198670">
    <property type="component" value="Unassembled WGS sequence"/>
</dbReference>
<comment type="subcellular location">
    <subcellularLocation>
        <location evidence="7">Cytoplasm</location>
    </subcellularLocation>
</comment>
<comment type="pathway">
    <text evidence="7">Metabolic intermediate biosynthesis; chorismate biosynthesis; chorismate from D-erythrose 4-phosphate and phosphoenolpyruvate: step 5/7.</text>
</comment>
<sequence length="167" mass="18782">MKPVFLIGFMGSGKTTWGRKLATKTERTFVDLDEVIVHEIGMPIAEYFTKYGEAAFRQVESRTLKNLPLSEPTVISTGGGTPCYFDNMAWMNETGTTVYFYLPPKALWDRLVQTDIASRPALKGLSGQELLADITSKLADRTSYYEQATHIVNHLSLQLDELVDLIR</sequence>
<comment type="function">
    <text evidence="7">Catalyzes the specific phosphorylation of the 3-hydroxyl group of shikimic acid using ATP as a cosubstrate.</text>
</comment>
<dbReference type="Pfam" id="PF01202">
    <property type="entry name" value="SKI"/>
    <property type="match status" value="1"/>
</dbReference>
<keyword evidence="7" id="KW-0460">Magnesium</keyword>
<protein>
    <recommendedName>
        <fullName evidence="7">Shikimate kinase</fullName>
        <shortName evidence="7">SK</shortName>
        <ecNumber evidence="7">2.7.1.71</ecNumber>
    </recommendedName>
</protein>
<dbReference type="PANTHER" id="PTHR21087">
    <property type="entry name" value="SHIKIMATE KINASE"/>
    <property type="match status" value="1"/>
</dbReference>
<comment type="catalytic activity">
    <reaction evidence="7">
        <text>shikimate + ATP = 3-phosphoshikimate + ADP + H(+)</text>
        <dbReference type="Rhea" id="RHEA:13121"/>
        <dbReference type="ChEBI" id="CHEBI:15378"/>
        <dbReference type="ChEBI" id="CHEBI:30616"/>
        <dbReference type="ChEBI" id="CHEBI:36208"/>
        <dbReference type="ChEBI" id="CHEBI:145989"/>
        <dbReference type="ChEBI" id="CHEBI:456216"/>
        <dbReference type="EC" id="2.7.1.71"/>
    </reaction>
</comment>
<dbReference type="SUPFAM" id="SSF52540">
    <property type="entry name" value="P-loop containing nucleoside triphosphate hydrolases"/>
    <property type="match status" value="1"/>
</dbReference>
<dbReference type="AlphaFoldDB" id="A0A1I3J7I7"/>
<dbReference type="InterPro" id="IPR031322">
    <property type="entry name" value="Shikimate/glucono_kinase"/>
</dbReference>
<name>A0A1I3J7I7_9SPHI</name>
<evidence type="ECO:0000256" key="4">
    <source>
        <dbReference type="ARBA" id="ARBA00022777"/>
    </source>
</evidence>
<dbReference type="GO" id="GO:0005524">
    <property type="term" value="F:ATP binding"/>
    <property type="evidence" value="ECO:0007669"/>
    <property type="project" value="UniProtKB-UniRule"/>
</dbReference>
<proteinExistence type="inferred from homology"/>
<reference evidence="8 9" key="1">
    <citation type="submission" date="2016-10" db="EMBL/GenBank/DDBJ databases">
        <authorList>
            <person name="de Groot N.N."/>
        </authorList>
    </citation>
    <scope>NUCLEOTIDE SEQUENCE [LARGE SCALE GENOMIC DNA]</scope>
    <source>
        <strain evidence="8 9">RK1</strain>
    </source>
</reference>
<comment type="similarity">
    <text evidence="7">Belongs to the shikimate kinase family.</text>
</comment>
<organism evidence="8 9">
    <name type="scientific">Parapedobacter indicus</name>
    <dbReference type="NCBI Taxonomy" id="1477437"/>
    <lineage>
        <taxon>Bacteria</taxon>
        <taxon>Pseudomonadati</taxon>
        <taxon>Bacteroidota</taxon>
        <taxon>Sphingobacteriia</taxon>
        <taxon>Sphingobacteriales</taxon>
        <taxon>Sphingobacteriaceae</taxon>
        <taxon>Parapedobacter</taxon>
    </lineage>
</organism>
<dbReference type="GO" id="GO:0000287">
    <property type="term" value="F:magnesium ion binding"/>
    <property type="evidence" value="ECO:0007669"/>
    <property type="project" value="UniProtKB-UniRule"/>
</dbReference>
<feature type="binding site" evidence="7">
    <location>
        <position position="57"/>
    </location>
    <ligand>
        <name>substrate</name>
    </ligand>
</feature>
<feature type="binding site" evidence="7">
    <location>
        <position position="141"/>
    </location>
    <ligand>
        <name>substrate</name>
    </ligand>
</feature>
<evidence type="ECO:0000313" key="9">
    <source>
        <dbReference type="Proteomes" id="UP000198670"/>
    </source>
</evidence>
<evidence type="ECO:0000256" key="7">
    <source>
        <dbReference type="HAMAP-Rule" id="MF_00109"/>
    </source>
</evidence>
<evidence type="ECO:0000256" key="3">
    <source>
        <dbReference type="ARBA" id="ARBA00022741"/>
    </source>
</evidence>
<comment type="caution">
    <text evidence="7">Lacks conserved residue(s) required for the propagation of feature annotation.</text>
</comment>
<dbReference type="GO" id="GO:0005829">
    <property type="term" value="C:cytosol"/>
    <property type="evidence" value="ECO:0007669"/>
    <property type="project" value="TreeGrafter"/>
</dbReference>
<dbReference type="CDD" id="cd00464">
    <property type="entry name" value="SK"/>
    <property type="match status" value="1"/>
</dbReference>
<keyword evidence="3 7" id="KW-0547">Nucleotide-binding</keyword>
<evidence type="ECO:0000256" key="6">
    <source>
        <dbReference type="ARBA" id="ARBA00023141"/>
    </source>
</evidence>
<evidence type="ECO:0000313" key="8">
    <source>
        <dbReference type="EMBL" id="SFI56120.1"/>
    </source>
</evidence>
<evidence type="ECO:0000256" key="5">
    <source>
        <dbReference type="ARBA" id="ARBA00022840"/>
    </source>
</evidence>
<feature type="binding site" evidence="7">
    <location>
        <position position="119"/>
    </location>
    <ligand>
        <name>ATP</name>
        <dbReference type="ChEBI" id="CHEBI:30616"/>
    </ligand>
</feature>
<feature type="binding site" evidence="7">
    <location>
        <position position="15"/>
    </location>
    <ligand>
        <name>Mg(2+)</name>
        <dbReference type="ChEBI" id="CHEBI:18420"/>
    </ligand>
</feature>
<dbReference type="GO" id="GO:0008652">
    <property type="term" value="P:amino acid biosynthetic process"/>
    <property type="evidence" value="ECO:0007669"/>
    <property type="project" value="UniProtKB-KW"/>
</dbReference>
<comment type="subunit">
    <text evidence="7">Monomer.</text>
</comment>
<keyword evidence="6 7" id="KW-0057">Aromatic amino acid biosynthesis</keyword>
<dbReference type="GO" id="GO:0004765">
    <property type="term" value="F:shikimate kinase activity"/>
    <property type="evidence" value="ECO:0007669"/>
    <property type="project" value="UniProtKB-UniRule"/>
</dbReference>
<comment type="cofactor">
    <cofactor evidence="7">
        <name>Mg(2+)</name>
        <dbReference type="ChEBI" id="CHEBI:18420"/>
    </cofactor>
    <text evidence="7">Binds 1 Mg(2+) ion per subunit.</text>
</comment>
<dbReference type="InterPro" id="IPR000623">
    <property type="entry name" value="Shikimate_kinase/TSH1"/>
</dbReference>
<evidence type="ECO:0000256" key="1">
    <source>
        <dbReference type="ARBA" id="ARBA00022605"/>
    </source>
</evidence>
<accession>A0A1I3J7I7</accession>
<feature type="binding site" evidence="7">
    <location>
        <position position="33"/>
    </location>
    <ligand>
        <name>substrate</name>
    </ligand>
</feature>
<dbReference type="InterPro" id="IPR027417">
    <property type="entry name" value="P-loop_NTPase"/>
</dbReference>
<keyword evidence="7" id="KW-0963">Cytoplasm</keyword>
<keyword evidence="1 7" id="KW-0028">Amino-acid biosynthesis</keyword>
<keyword evidence="5 7" id="KW-0067">ATP-binding</keyword>
<dbReference type="EC" id="2.7.1.71" evidence="7"/>
<dbReference type="EMBL" id="FOQO01000004">
    <property type="protein sequence ID" value="SFI56120.1"/>
    <property type="molecule type" value="Genomic_DNA"/>
</dbReference>
<keyword evidence="7" id="KW-0479">Metal-binding</keyword>
<dbReference type="HAMAP" id="MF_00109">
    <property type="entry name" value="Shikimate_kinase"/>
    <property type="match status" value="1"/>
</dbReference>